<comment type="similarity">
    <text evidence="2">Belongs to the peptidase M13 family.</text>
</comment>
<evidence type="ECO:0000256" key="2">
    <source>
        <dbReference type="ARBA" id="ARBA00007357"/>
    </source>
</evidence>
<evidence type="ECO:0000256" key="5">
    <source>
        <dbReference type="ARBA" id="ARBA00022801"/>
    </source>
</evidence>
<dbReference type="GO" id="GO:0005886">
    <property type="term" value="C:plasma membrane"/>
    <property type="evidence" value="ECO:0007669"/>
    <property type="project" value="TreeGrafter"/>
</dbReference>
<keyword evidence="3" id="KW-0645">Protease</keyword>
<dbReference type="PANTHER" id="PTHR11733:SF167">
    <property type="entry name" value="FI17812P1-RELATED"/>
    <property type="match status" value="1"/>
</dbReference>
<protein>
    <recommendedName>
        <fullName evidence="13">Endothelin-converting enzyme 1</fullName>
    </recommendedName>
</protein>
<sequence length="629" mass="69363">MHLCAASSVFTGMARNWQKLDPCAQFDKMVCGSVPEKWAQDTQFLEEMEARNNRMLRNILESPYQQVSEYHSILARNNIDEDNFNMLQRDYHSCMNTTNIDAAGAKPLTDLLVAFDQLWPITTDDTHTKLGESESENLSKAIIYLDDLGVSTFRALYSSDGNLQVVTPDYSGDPKVVVPTIEPLAAAHSNTTAYDDDEAMQAYADSLAKLFSGEFYFSNISESSAAIIAKGVVEFERKILATKNSAVVEYTALAQPEDPQELIGMVKLPITELTTLAPAFSFDKTLTPFLPANYKLNDVIVHYSSFWNSVSKIITDEPKTIVQSWMEAVNTAIQRTQPTTPRWEQCLTHTTKSLGWVLARLFVSATYSDAARDYTDKMTTSIKSAFSKRLTELNWMTDAVKNRAVSKSVAQYYSNLTIAENNYFANVLSQRSNTIRTGYAKLASPSSRSDVGGPDSVTVVNAYYSSQINAIFIQAGISQLPFFHPDLPAYANYGGLGAVIGHEITHGFDNEGHKWDEDGAALVPVSTSGETRTVNGELTLGENLSDAGGLRAAFDAWKAFDGKDADLPGFEKLGMTHEQLFFVFYAQAWCNSNTPEHNAEGLDAVEKGSDNHSPGTVRIKGATDNSRGF</sequence>
<dbReference type="CDD" id="cd08662">
    <property type="entry name" value="M13"/>
    <property type="match status" value="1"/>
</dbReference>
<accession>A0AAE0HYX4</accession>
<feature type="domain" description="Peptidase M13 N-terminal" evidence="10">
    <location>
        <begin position="22"/>
        <end position="408"/>
    </location>
</feature>
<dbReference type="GO" id="GO:0016485">
    <property type="term" value="P:protein processing"/>
    <property type="evidence" value="ECO:0007669"/>
    <property type="project" value="TreeGrafter"/>
</dbReference>
<dbReference type="Pfam" id="PF05649">
    <property type="entry name" value="Peptidase_M13_N"/>
    <property type="match status" value="1"/>
</dbReference>
<reference evidence="11" key="2">
    <citation type="submission" date="2023-06" db="EMBL/GenBank/DDBJ databases">
        <authorList>
            <consortium name="Lawrence Berkeley National Laboratory"/>
            <person name="Haridas S."/>
            <person name="Hensen N."/>
            <person name="Bonometti L."/>
            <person name="Westerberg I."/>
            <person name="Brannstrom I.O."/>
            <person name="Guillou S."/>
            <person name="Cros-Aarteil S."/>
            <person name="Calhoun S."/>
            <person name="Kuo A."/>
            <person name="Mondo S."/>
            <person name="Pangilinan J."/>
            <person name="Riley R."/>
            <person name="Labutti K."/>
            <person name="Andreopoulos B."/>
            <person name="Lipzen A."/>
            <person name="Chen C."/>
            <person name="Yanf M."/>
            <person name="Daum C."/>
            <person name="Ng V."/>
            <person name="Clum A."/>
            <person name="Steindorff A."/>
            <person name="Ohm R."/>
            <person name="Martin F."/>
            <person name="Silar P."/>
            <person name="Natvig D."/>
            <person name="Lalanne C."/>
            <person name="Gautier V."/>
            <person name="Ament-Velasquez S.L."/>
            <person name="Kruys A."/>
            <person name="Hutchinson M.I."/>
            <person name="Powell A.J."/>
            <person name="Barry K."/>
            <person name="Miller A.N."/>
            <person name="Grigoriev I.V."/>
            <person name="Debuchy R."/>
            <person name="Gladieux P."/>
            <person name="Thoren M.H."/>
            <person name="Johannesson H."/>
        </authorList>
    </citation>
    <scope>NUCLEOTIDE SEQUENCE</scope>
    <source>
        <strain evidence="11">CBS 118394</strain>
    </source>
</reference>
<dbReference type="GO" id="GO:0004222">
    <property type="term" value="F:metalloendopeptidase activity"/>
    <property type="evidence" value="ECO:0007669"/>
    <property type="project" value="InterPro"/>
</dbReference>
<evidence type="ECO:0000259" key="9">
    <source>
        <dbReference type="Pfam" id="PF01431"/>
    </source>
</evidence>
<evidence type="ECO:0000256" key="7">
    <source>
        <dbReference type="ARBA" id="ARBA00023049"/>
    </source>
</evidence>
<dbReference type="SUPFAM" id="SSF55486">
    <property type="entry name" value="Metalloproteases ('zincins'), catalytic domain"/>
    <property type="match status" value="1"/>
</dbReference>
<feature type="domain" description="Peptidase M13 C-terminal" evidence="9">
    <location>
        <begin position="529"/>
        <end position="627"/>
    </location>
</feature>
<keyword evidence="5" id="KW-0378">Hydrolase</keyword>
<feature type="compositionally biased region" description="Basic and acidic residues" evidence="8">
    <location>
        <begin position="600"/>
        <end position="610"/>
    </location>
</feature>
<dbReference type="Gene3D" id="3.40.390.10">
    <property type="entry name" value="Collagenase (Catalytic Domain)"/>
    <property type="match status" value="1"/>
</dbReference>
<dbReference type="PROSITE" id="PS51885">
    <property type="entry name" value="NEPRILYSIN"/>
    <property type="match status" value="1"/>
</dbReference>
<dbReference type="InterPro" id="IPR000718">
    <property type="entry name" value="Peptidase_M13"/>
</dbReference>
<gene>
    <name evidence="11" type="ORF">B0H66DRAFT_628516</name>
</gene>
<keyword evidence="7" id="KW-0482">Metalloprotease</keyword>
<feature type="region of interest" description="Disordered" evidence="8">
    <location>
        <begin position="600"/>
        <end position="629"/>
    </location>
</feature>
<evidence type="ECO:0000256" key="8">
    <source>
        <dbReference type="SAM" id="MobiDB-lite"/>
    </source>
</evidence>
<proteinExistence type="inferred from homology"/>
<organism evidence="11 12">
    <name type="scientific">Apodospora peruviana</name>
    <dbReference type="NCBI Taxonomy" id="516989"/>
    <lineage>
        <taxon>Eukaryota</taxon>
        <taxon>Fungi</taxon>
        <taxon>Dikarya</taxon>
        <taxon>Ascomycota</taxon>
        <taxon>Pezizomycotina</taxon>
        <taxon>Sordariomycetes</taxon>
        <taxon>Sordariomycetidae</taxon>
        <taxon>Sordariales</taxon>
        <taxon>Lasiosphaeriaceae</taxon>
        <taxon>Apodospora</taxon>
    </lineage>
</organism>
<evidence type="ECO:0000256" key="4">
    <source>
        <dbReference type="ARBA" id="ARBA00022723"/>
    </source>
</evidence>
<dbReference type="AlphaFoldDB" id="A0AAE0HYX4"/>
<dbReference type="PRINTS" id="PR00786">
    <property type="entry name" value="NEPRILYSIN"/>
</dbReference>
<evidence type="ECO:0008006" key="13">
    <source>
        <dbReference type="Google" id="ProtNLM"/>
    </source>
</evidence>
<dbReference type="InterPro" id="IPR024079">
    <property type="entry name" value="MetalloPept_cat_dom_sf"/>
</dbReference>
<evidence type="ECO:0000259" key="10">
    <source>
        <dbReference type="Pfam" id="PF05649"/>
    </source>
</evidence>
<dbReference type="Gene3D" id="1.10.1380.10">
    <property type="entry name" value="Neutral endopeptidase , domain2"/>
    <property type="match status" value="1"/>
</dbReference>
<reference evidence="11" key="1">
    <citation type="journal article" date="2023" name="Mol. Phylogenet. Evol.">
        <title>Genome-scale phylogeny and comparative genomics of the fungal order Sordariales.</title>
        <authorList>
            <person name="Hensen N."/>
            <person name="Bonometti L."/>
            <person name="Westerberg I."/>
            <person name="Brannstrom I.O."/>
            <person name="Guillou S."/>
            <person name="Cros-Aarteil S."/>
            <person name="Calhoun S."/>
            <person name="Haridas S."/>
            <person name="Kuo A."/>
            <person name="Mondo S."/>
            <person name="Pangilinan J."/>
            <person name="Riley R."/>
            <person name="LaButti K."/>
            <person name="Andreopoulos B."/>
            <person name="Lipzen A."/>
            <person name="Chen C."/>
            <person name="Yan M."/>
            <person name="Daum C."/>
            <person name="Ng V."/>
            <person name="Clum A."/>
            <person name="Steindorff A."/>
            <person name="Ohm R.A."/>
            <person name="Martin F."/>
            <person name="Silar P."/>
            <person name="Natvig D.O."/>
            <person name="Lalanne C."/>
            <person name="Gautier V."/>
            <person name="Ament-Velasquez S.L."/>
            <person name="Kruys A."/>
            <person name="Hutchinson M.I."/>
            <person name="Powell A.J."/>
            <person name="Barry K."/>
            <person name="Miller A.N."/>
            <person name="Grigoriev I.V."/>
            <person name="Debuchy R."/>
            <person name="Gladieux P."/>
            <person name="Hiltunen Thoren M."/>
            <person name="Johannesson H."/>
        </authorList>
    </citation>
    <scope>NUCLEOTIDE SEQUENCE</scope>
    <source>
        <strain evidence="11">CBS 118394</strain>
    </source>
</reference>
<keyword evidence="4" id="KW-0479">Metal-binding</keyword>
<dbReference type="Proteomes" id="UP001283341">
    <property type="component" value="Unassembled WGS sequence"/>
</dbReference>
<evidence type="ECO:0000313" key="11">
    <source>
        <dbReference type="EMBL" id="KAK3315427.1"/>
    </source>
</evidence>
<evidence type="ECO:0000256" key="1">
    <source>
        <dbReference type="ARBA" id="ARBA00001947"/>
    </source>
</evidence>
<dbReference type="EMBL" id="JAUEDM010000006">
    <property type="protein sequence ID" value="KAK3315427.1"/>
    <property type="molecule type" value="Genomic_DNA"/>
</dbReference>
<dbReference type="InterPro" id="IPR018497">
    <property type="entry name" value="Peptidase_M13_C"/>
</dbReference>
<dbReference type="GO" id="GO:0046872">
    <property type="term" value="F:metal ion binding"/>
    <property type="evidence" value="ECO:0007669"/>
    <property type="project" value="UniProtKB-KW"/>
</dbReference>
<name>A0AAE0HYX4_9PEZI</name>
<keyword evidence="6" id="KW-0862">Zinc</keyword>
<dbReference type="PANTHER" id="PTHR11733">
    <property type="entry name" value="ZINC METALLOPROTEASE FAMILY M13 NEPRILYSIN-RELATED"/>
    <property type="match status" value="1"/>
</dbReference>
<keyword evidence="12" id="KW-1185">Reference proteome</keyword>
<dbReference type="InterPro" id="IPR042089">
    <property type="entry name" value="Peptidase_M13_dom_2"/>
</dbReference>
<dbReference type="Pfam" id="PF01431">
    <property type="entry name" value="Peptidase_M13"/>
    <property type="match status" value="2"/>
</dbReference>
<evidence type="ECO:0000256" key="6">
    <source>
        <dbReference type="ARBA" id="ARBA00022833"/>
    </source>
</evidence>
<dbReference type="InterPro" id="IPR008753">
    <property type="entry name" value="Peptidase_M13_N"/>
</dbReference>
<evidence type="ECO:0000256" key="3">
    <source>
        <dbReference type="ARBA" id="ARBA00022670"/>
    </source>
</evidence>
<comment type="caution">
    <text evidence="11">The sequence shown here is derived from an EMBL/GenBank/DDBJ whole genome shotgun (WGS) entry which is preliminary data.</text>
</comment>
<evidence type="ECO:0000313" key="12">
    <source>
        <dbReference type="Proteomes" id="UP001283341"/>
    </source>
</evidence>
<comment type="cofactor">
    <cofactor evidence="1">
        <name>Zn(2+)</name>
        <dbReference type="ChEBI" id="CHEBI:29105"/>
    </cofactor>
</comment>
<feature type="domain" description="Peptidase M13 C-terminal" evidence="9">
    <location>
        <begin position="461"/>
        <end position="520"/>
    </location>
</feature>